<keyword evidence="2" id="KW-1185">Reference proteome</keyword>
<gene>
    <name evidence="1" type="ORF">O6H91_16G061500</name>
</gene>
<evidence type="ECO:0000313" key="1">
    <source>
        <dbReference type="EMBL" id="KAJ7527574.1"/>
    </source>
</evidence>
<evidence type="ECO:0000313" key="2">
    <source>
        <dbReference type="Proteomes" id="UP001162992"/>
    </source>
</evidence>
<dbReference type="EMBL" id="CM055107">
    <property type="protein sequence ID" value="KAJ7527574.1"/>
    <property type="molecule type" value="Genomic_DNA"/>
</dbReference>
<protein>
    <submittedName>
        <fullName evidence="1">Uncharacterized protein</fullName>
    </submittedName>
</protein>
<reference evidence="2" key="1">
    <citation type="journal article" date="2024" name="Proc. Natl. Acad. Sci. U.S.A.">
        <title>Extraordinary preservation of gene collinearity over three hundred million years revealed in homosporous lycophytes.</title>
        <authorList>
            <person name="Li C."/>
            <person name="Wickell D."/>
            <person name="Kuo L.Y."/>
            <person name="Chen X."/>
            <person name="Nie B."/>
            <person name="Liao X."/>
            <person name="Peng D."/>
            <person name="Ji J."/>
            <person name="Jenkins J."/>
            <person name="Williams M."/>
            <person name="Shu S."/>
            <person name="Plott C."/>
            <person name="Barry K."/>
            <person name="Rajasekar S."/>
            <person name="Grimwood J."/>
            <person name="Han X."/>
            <person name="Sun S."/>
            <person name="Hou Z."/>
            <person name="He W."/>
            <person name="Dai G."/>
            <person name="Sun C."/>
            <person name="Schmutz J."/>
            <person name="Leebens-Mack J.H."/>
            <person name="Li F.W."/>
            <person name="Wang L."/>
        </authorList>
    </citation>
    <scope>NUCLEOTIDE SEQUENCE [LARGE SCALE GENOMIC DNA]</scope>
    <source>
        <strain evidence="2">cv. PW_Plant_1</strain>
    </source>
</reference>
<organism evidence="1 2">
    <name type="scientific">Diphasiastrum complanatum</name>
    <name type="common">Issler's clubmoss</name>
    <name type="synonym">Lycopodium complanatum</name>
    <dbReference type="NCBI Taxonomy" id="34168"/>
    <lineage>
        <taxon>Eukaryota</taxon>
        <taxon>Viridiplantae</taxon>
        <taxon>Streptophyta</taxon>
        <taxon>Embryophyta</taxon>
        <taxon>Tracheophyta</taxon>
        <taxon>Lycopodiopsida</taxon>
        <taxon>Lycopodiales</taxon>
        <taxon>Lycopodiaceae</taxon>
        <taxon>Lycopodioideae</taxon>
        <taxon>Diphasiastrum</taxon>
    </lineage>
</organism>
<dbReference type="Proteomes" id="UP001162992">
    <property type="component" value="Chromosome 16"/>
</dbReference>
<sequence length="527" mass="57715">MASEEGIRLRAIRTKVADTDATTAGRDAYDGEIGQEMEPVTPAGRMFMQPNLSCCIVCIIGFKNGINVAAMKKGLEETIVQHKRFSSVMKQDENGSKYWVRTKVNIDDHIVVPPASAINPESSNKIEDYAAELALALPFDQSRPLWELHILNVKSADAAASAIFRIHHSLGDGISIMSLFLASTRSVSNPISLPSVQPLSTEGFNSNERRAGSMYYYFSLFRWTCITIWCTLVEVGKFLLLLLGVKDSQTALKGSIGVGRLAKSISTANIGLDDMRIVKNAVGGTVNDVFLGIVSSGIRRYLQQHADKLAIHSSNNQGNHPVYGGTKEAVAARISIQDKCIDVLRIRATSLVNTRTQPGLPELSTMMQGGSQARWGNSIGYVLTPLCMKKHDDPLDYVRKAKETIDRKKCSLEAIFTYWSAQLILKLVGAEAAVNMSYNALVHTTLALSNMIGPLEEAMFFGNPITDIVPTVFGQPQALCIHLQSYMGKAKLVVTVAKDIIPDPDILLQHIVYSLEDMKQAACARTH</sequence>
<comment type="caution">
    <text evidence="1">The sequence shown here is derived from an EMBL/GenBank/DDBJ whole genome shotgun (WGS) entry which is preliminary data.</text>
</comment>
<accession>A0ACC2BDR7</accession>
<name>A0ACC2BDR7_DIPCM</name>
<proteinExistence type="predicted"/>